<name>S4P2G7_9NEOP</name>
<accession>S4P2G7</accession>
<feature type="non-terminal residue" evidence="2">
    <location>
        <position position="69"/>
    </location>
</feature>
<organism evidence="2">
    <name type="scientific">Pararge aegeria</name>
    <name type="common">speckled wood butterfly</name>
    <dbReference type="NCBI Taxonomy" id="116150"/>
    <lineage>
        <taxon>Eukaryota</taxon>
        <taxon>Metazoa</taxon>
        <taxon>Ecdysozoa</taxon>
        <taxon>Arthropoda</taxon>
        <taxon>Hexapoda</taxon>
        <taxon>Insecta</taxon>
        <taxon>Pterygota</taxon>
        <taxon>Neoptera</taxon>
        <taxon>Endopterygota</taxon>
        <taxon>Lepidoptera</taxon>
        <taxon>Glossata</taxon>
        <taxon>Ditrysia</taxon>
        <taxon>Papilionoidea</taxon>
        <taxon>Nymphalidae</taxon>
        <taxon>Satyrinae</taxon>
        <taxon>Satyrini</taxon>
        <taxon>Parargina</taxon>
        <taxon>Pararge</taxon>
    </lineage>
</organism>
<dbReference type="AlphaFoldDB" id="S4P2G7"/>
<reference evidence="2" key="1">
    <citation type="journal article" date="2013" name="BMC Genomics">
        <title>Unscrambling butterfly oogenesis.</title>
        <authorList>
            <person name="Carter J.M."/>
            <person name="Baker S.C."/>
            <person name="Pink R."/>
            <person name="Carter D.R."/>
            <person name="Collins A."/>
            <person name="Tomlin J."/>
            <person name="Gibbs M."/>
            <person name="Breuker C.J."/>
        </authorList>
    </citation>
    <scope>NUCLEOTIDE SEQUENCE</scope>
    <source>
        <tissue evidence="2">Ovary</tissue>
    </source>
</reference>
<dbReference type="EMBL" id="GAIX01006874">
    <property type="protein sequence ID" value="JAA85686.1"/>
    <property type="molecule type" value="Transcribed_RNA"/>
</dbReference>
<proteinExistence type="predicted"/>
<protein>
    <submittedName>
        <fullName evidence="2">Uncharacterized protein</fullName>
    </submittedName>
</protein>
<reference evidence="2" key="2">
    <citation type="submission" date="2013-05" db="EMBL/GenBank/DDBJ databases">
        <authorList>
            <person name="Carter J.-M."/>
            <person name="Baker S.C."/>
            <person name="Pink R."/>
            <person name="Carter D.R.F."/>
            <person name="Collins A."/>
            <person name="Tomlin J."/>
            <person name="Gibbs M."/>
            <person name="Breuker C.J."/>
        </authorList>
    </citation>
    <scope>NUCLEOTIDE SEQUENCE</scope>
    <source>
        <tissue evidence="2">Ovary</tissue>
    </source>
</reference>
<evidence type="ECO:0000313" key="2">
    <source>
        <dbReference type="EMBL" id="JAA85686.1"/>
    </source>
</evidence>
<feature type="region of interest" description="Disordered" evidence="1">
    <location>
        <begin position="1"/>
        <end position="20"/>
    </location>
</feature>
<sequence length="69" mass="7855">MQQLRMLNFEDESDSVSPIPSHEVVNTYLTSELAEALAVDSGSEDDEEDDLDENDLRRILEIEEEGEEI</sequence>
<evidence type="ECO:0000256" key="1">
    <source>
        <dbReference type="SAM" id="MobiDB-lite"/>
    </source>
</evidence>